<name>A0ABW4ZIW4_9SPHI</name>
<evidence type="ECO:0000256" key="2">
    <source>
        <dbReference type="ARBA" id="ARBA00022759"/>
    </source>
</evidence>
<organism evidence="5 6">
    <name type="scientific">Paradesertivirga mongoliensis</name>
    <dbReference type="NCBI Taxonomy" id="2100740"/>
    <lineage>
        <taxon>Bacteria</taxon>
        <taxon>Pseudomonadati</taxon>
        <taxon>Bacteroidota</taxon>
        <taxon>Sphingobacteriia</taxon>
        <taxon>Sphingobacteriales</taxon>
        <taxon>Sphingobacteriaceae</taxon>
        <taxon>Paradesertivirga</taxon>
    </lineage>
</organism>
<gene>
    <name evidence="5" type="ORF">ACFSJU_06155</name>
</gene>
<accession>A0ABW4ZIW4</accession>
<keyword evidence="3" id="KW-0378">Hydrolase</keyword>
<dbReference type="PROSITE" id="PS01123">
    <property type="entry name" value="TNASE_1"/>
    <property type="match status" value="1"/>
</dbReference>
<dbReference type="InterPro" id="IPR035437">
    <property type="entry name" value="SNase_OB-fold_sf"/>
</dbReference>
<evidence type="ECO:0000256" key="3">
    <source>
        <dbReference type="ARBA" id="ARBA00022801"/>
    </source>
</evidence>
<proteinExistence type="predicted"/>
<dbReference type="EMBL" id="JBHUHZ010000001">
    <property type="protein sequence ID" value="MFD2161968.1"/>
    <property type="molecule type" value="Genomic_DNA"/>
</dbReference>
<comment type="caution">
    <text evidence="5">The sequence shown here is derived from an EMBL/GenBank/DDBJ whole genome shotgun (WGS) entry which is preliminary data.</text>
</comment>
<dbReference type="RefSeq" id="WP_255898199.1">
    <property type="nucleotide sequence ID" value="NZ_JAFMZO010000001.1"/>
</dbReference>
<evidence type="ECO:0000256" key="1">
    <source>
        <dbReference type="ARBA" id="ARBA00022722"/>
    </source>
</evidence>
<keyword evidence="1" id="KW-0540">Nuclease</keyword>
<dbReference type="PROSITE" id="PS50830">
    <property type="entry name" value="TNASE_3"/>
    <property type="match status" value="1"/>
</dbReference>
<dbReference type="InterPro" id="IPR016071">
    <property type="entry name" value="Staphylococal_nuclease_OB-fold"/>
</dbReference>
<dbReference type="SMART" id="SM00318">
    <property type="entry name" value="SNc"/>
    <property type="match status" value="1"/>
</dbReference>
<evidence type="ECO:0000259" key="4">
    <source>
        <dbReference type="PROSITE" id="PS50830"/>
    </source>
</evidence>
<sequence>MIKIADGDTMTVLSENQQIRVRLHGIDCPEKKQDFGTKAKLFSSQLAFGKTVTVQVLNKDRYGRAIGLVILPDGKILNRELLKAGLAWHYRKFDKSADFATLELYAKRSRVGIWSMKNAIAPWEFRKSKDSRRLILQRK</sequence>
<evidence type="ECO:0000313" key="6">
    <source>
        <dbReference type="Proteomes" id="UP001597387"/>
    </source>
</evidence>
<dbReference type="Proteomes" id="UP001597387">
    <property type="component" value="Unassembled WGS sequence"/>
</dbReference>
<feature type="domain" description="TNase-like" evidence="4">
    <location>
        <begin position="1"/>
        <end position="116"/>
    </location>
</feature>
<evidence type="ECO:0000313" key="5">
    <source>
        <dbReference type="EMBL" id="MFD2161968.1"/>
    </source>
</evidence>
<dbReference type="InterPro" id="IPR002071">
    <property type="entry name" value="Thermonucl_AS"/>
</dbReference>
<dbReference type="Gene3D" id="2.40.50.90">
    <property type="match status" value="1"/>
</dbReference>
<dbReference type="SUPFAM" id="SSF50199">
    <property type="entry name" value="Staphylococcal nuclease"/>
    <property type="match status" value="1"/>
</dbReference>
<dbReference type="PANTHER" id="PTHR12302:SF3">
    <property type="entry name" value="SERINE_THREONINE-PROTEIN KINASE 31"/>
    <property type="match status" value="1"/>
</dbReference>
<keyword evidence="6" id="KW-1185">Reference proteome</keyword>
<dbReference type="PANTHER" id="PTHR12302">
    <property type="entry name" value="EBNA2 BINDING PROTEIN P100"/>
    <property type="match status" value="1"/>
</dbReference>
<keyword evidence="2" id="KW-0255">Endonuclease</keyword>
<protein>
    <submittedName>
        <fullName evidence="5">Thermonuclease family protein</fullName>
    </submittedName>
</protein>
<dbReference type="Pfam" id="PF00565">
    <property type="entry name" value="SNase"/>
    <property type="match status" value="1"/>
</dbReference>
<reference evidence="6" key="1">
    <citation type="journal article" date="2019" name="Int. J. Syst. Evol. Microbiol.">
        <title>The Global Catalogue of Microorganisms (GCM) 10K type strain sequencing project: providing services to taxonomists for standard genome sequencing and annotation.</title>
        <authorList>
            <consortium name="The Broad Institute Genomics Platform"/>
            <consortium name="The Broad Institute Genome Sequencing Center for Infectious Disease"/>
            <person name="Wu L."/>
            <person name="Ma J."/>
        </authorList>
    </citation>
    <scope>NUCLEOTIDE SEQUENCE [LARGE SCALE GENOMIC DNA]</scope>
    <source>
        <strain evidence="6">KCTC 42217</strain>
    </source>
</reference>